<evidence type="ECO:0000313" key="2">
    <source>
        <dbReference type="EMBL" id="MFK7003609.1"/>
    </source>
</evidence>
<proteinExistence type="predicted"/>
<keyword evidence="3" id="KW-1185">Reference proteome</keyword>
<organism evidence="2 3">
    <name type="scientific">Flavobacterium covae</name>
    <dbReference type="NCBI Taxonomy" id="2906076"/>
    <lineage>
        <taxon>Bacteria</taxon>
        <taxon>Pseudomonadati</taxon>
        <taxon>Bacteroidota</taxon>
        <taxon>Flavobacteriia</taxon>
        <taxon>Flavobacteriales</taxon>
        <taxon>Flavobacteriaceae</taxon>
        <taxon>Flavobacterium</taxon>
    </lineage>
</organism>
<dbReference type="Proteomes" id="UP001621713">
    <property type="component" value="Unassembled WGS sequence"/>
</dbReference>
<sequence>MTRIRIVGGKITETTGGDYKIYSEGDIVYNSAKTISITSDVGIHYGEPESPPKREIIESEWKLESTYVHDHIKNVATEMVSKFTADNTGIVYRLYKDITDGKITNPPIVVTKSLHPDLASYDKESKQILIWETALLHINKFNDRKIKLIASLAEAYGKHINHSLEDLKNSGDNYETYDYDLFRFDALNNIPVIIAKLESPDYTGNLDILFPKQEQEEPKHFRQNRNTKGGPSPADYDDYENTSSGPDDPNPLFNIGLKFSFSLGGGFTTSLYAGISKNISSGDFHLMPSFNAALTYYGNGAPGTSPMSKHLVTLSGTPAITLGYKTGNALNMNLFNNFTGSGVNNPFEYAFTLGSTGILSSGKVTSNFNKMGEREKDPYNSQDNPHRHQIIGGASIKVGNFMISSYNDIYKPPLFFGMGSDQYWSAGVNMQAKLTDKISMAYAFDLYYGKSNNKNSYNLDKMIDGQNYDYQRLFDVLLNRGQETFNYTDANGNLHQSTKFGYGTFWPSNNMHDAIDFPEMPKEPTKPLRTAYKNENEFRLAEKKYEENLIKYENDKQNYQISINLKSSPTFHHLFVVYKEDNKVDFERLKTYLDTEMHPKSKLLQEFYELEENNKKK</sequence>
<dbReference type="RefSeq" id="WP_088467051.1">
    <property type="nucleotide sequence ID" value="NZ_JAZHOJ010000011.1"/>
</dbReference>
<dbReference type="EMBL" id="JAZHOJ010000011">
    <property type="protein sequence ID" value="MFK7003609.1"/>
    <property type="molecule type" value="Genomic_DNA"/>
</dbReference>
<feature type="region of interest" description="Disordered" evidence="1">
    <location>
        <begin position="214"/>
        <end position="247"/>
    </location>
</feature>
<evidence type="ECO:0000313" key="3">
    <source>
        <dbReference type="Proteomes" id="UP001621713"/>
    </source>
</evidence>
<gene>
    <name evidence="2" type="ORF">V3467_07060</name>
</gene>
<evidence type="ECO:0000256" key="1">
    <source>
        <dbReference type="SAM" id="MobiDB-lite"/>
    </source>
</evidence>
<comment type="caution">
    <text evidence="2">The sequence shown here is derived from an EMBL/GenBank/DDBJ whole genome shotgun (WGS) entry which is preliminary data.</text>
</comment>
<accession>A0ABW8PG97</accession>
<name>A0ABW8PG97_9FLAO</name>
<protein>
    <recommendedName>
        <fullName evidence="4">Bacterial toxin 23 domain-containing protein</fullName>
    </recommendedName>
</protein>
<reference evidence="2 3" key="1">
    <citation type="submission" date="2024-02" db="EMBL/GenBank/DDBJ databases">
        <title>Comparative Genomic Analysis of Flavobacterium Species Causing Columnaris Disease of Freshwater Fish in Thailand: Insights into Virulence and Resistance Mechanisms.</title>
        <authorList>
            <person name="Nguyen D."/>
            <person name="Chokmangmeepisarn P."/>
            <person name="Khianchaikhan K."/>
            <person name="Morishita M."/>
            <person name="Bunnoy A."/>
            <person name="Rodkhum C."/>
        </authorList>
    </citation>
    <scope>NUCLEOTIDE SEQUENCE [LARGE SCALE GENOMIC DNA]</scope>
    <source>
        <strain evidence="2 3">PCBSB2203</strain>
    </source>
</reference>
<evidence type="ECO:0008006" key="4">
    <source>
        <dbReference type="Google" id="ProtNLM"/>
    </source>
</evidence>